<dbReference type="Proteomes" id="UP000075883">
    <property type="component" value="Unassembled WGS sequence"/>
</dbReference>
<feature type="compositionally biased region" description="Basic residues" evidence="1">
    <location>
        <begin position="1"/>
        <end position="20"/>
    </location>
</feature>
<proteinExistence type="predicted"/>
<reference evidence="3" key="1">
    <citation type="submission" date="2013-09" db="EMBL/GenBank/DDBJ databases">
        <title>The Genome Sequence of Anopheles culicifacies species A.</title>
        <authorList>
            <consortium name="The Broad Institute Genomics Platform"/>
            <person name="Neafsey D.E."/>
            <person name="Besansky N."/>
            <person name="Howell P."/>
            <person name="Walton C."/>
            <person name="Young S.K."/>
            <person name="Zeng Q."/>
            <person name="Gargeya S."/>
            <person name="Fitzgerald M."/>
            <person name="Haas B."/>
            <person name="Abouelleil A."/>
            <person name="Allen A.W."/>
            <person name="Alvarado L."/>
            <person name="Arachchi H.M."/>
            <person name="Berlin A.M."/>
            <person name="Chapman S.B."/>
            <person name="Gainer-Dewar J."/>
            <person name="Goldberg J."/>
            <person name="Griggs A."/>
            <person name="Gujja S."/>
            <person name="Hansen M."/>
            <person name="Howarth C."/>
            <person name="Imamovic A."/>
            <person name="Ireland A."/>
            <person name="Larimer J."/>
            <person name="McCowan C."/>
            <person name="Murphy C."/>
            <person name="Pearson M."/>
            <person name="Poon T.W."/>
            <person name="Priest M."/>
            <person name="Roberts A."/>
            <person name="Saif S."/>
            <person name="Shea T."/>
            <person name="Sisk P."/>
            <person name="Sykes S."/>
            <person name="Wortman J."/>
            <person name="Nusbaum C."/>
            <person name="Birren B."/>
        </authorList>
    </citation>
    <scope>NUCLEOTIDE SEQUENCE [LARGE SCALE GENOMIC DNA]</scope>
    <source>
        <strain evidence="3">A-37</strain>
    </source>
</reference>
<feature type="region of interest" description="Disordered" evidence="1">
    <location>
        <begin position="1"/>
        <end position="42"/>
    </location>
</feature>
<name>A0A182M559_9DIPT</name>
<dbReference type="VEuPathDB" id="VectorBase:ACUA009718"/>
<evidence type="ECO:0000313" key="3">
    <source>
        <dbReference type="Proteomes" id="UP000075883"/>
    </source>
</evidence>
<keyword evidence="3" id="KW-1185">Reference proteome</keyword>
<reference evidence="2" key="2">
    <citation type="submission" date="2020-05" db="UniProtKB">
        <authorList>
            <consortium name="EnsemblMetazoa"/>
        </authorList>
    </citation>
    <scope>IDENTIFICATION</scope>
    <source>
        <strain evidence="2">A-37</strain>
    </source>
</reference>
<dbReference type="AlphaFoldDB" id="A0A182M559"/>
<protein>
    <submittedName>
        <fullName evidence="2">Uncharacterized protein</fullName>
    </submittedName>
</protein>
<evidence type="ECO:0000313" key="2">
    <source>
        <dbReference type="EnsemblMetazoa" id="ACUA009718-PA"/>
    </source>
</evidence>
<organism evidence="2 3">
    <name type="scientific">Anopheles culicifacies</name>
    <dbReference type="NCBI Taxonomy" id="139723"/>
    <lineage>
        <taxon>Eukaryota</taxon>
        <taxon>Metazoa</taxon>
        <taxon>Ecdysozoa</taxon>
        <taxon>Arthropoda</taxon>
        <taxon>Hexapoda</taxon>
        <taxon>Insecta</taxon>
        <taxon>Pterygota</taxon>
        <taxon>Neoptera</taxon>
        <taxon>Endopterygota</taxon>
        <taxon>Diptera</taxon>
        <taxon>Nematocera</taxon>
        <taxon>Culicoidea</taxon>
        <taxon>Culicidae</taxon>
        <taxon>Anophelinae</taxon>
        <taxon>Anopheles</taxon>
        <taxon>culicifacies species complex</taxon>
    </lineage>
</organism>
<evidence type="ECO:0000256" key="1">
    <source>
        <dbReference type="SAM" id="MobiDB-lite"/>
    </source>
</evidence>
<dbReference type="EMBL" id="AXCM01007471">
    <property type="status" value="NOT_ANNOTATED_CDS"/>
    <property type="molecule type" value="Genomic_DNA"/>
</dbReference>
<dbReference type="EnsemblMetazoa" id="ACUA009718-RA">
    <property type="protein sequence ID" value="ACUA009718-PA"/>
    <property type="gene ID" value="ACUA009718"/>
</dbReference>
<accession>A0A182M559</accession>
<sequence>MLERRKKMQPPTQHNHKHRERSAQEGWKNMEQRRSGRRKLAPGNMILTSARGARELFLSTALVMLLLAQVQLLLARATHHHARDSTPKIPKVIINLGKVVLFVVWL</sequence>